<sequence>MPALRFSANLSWLFPEIPDLPGRIEAAAGAGFRYVEVAWPYDSDPGEIRAALRRHRVGLVLINTPPGDLQAGELGLAAVPGRQDGFRDGLEKAVSWAKDLGCQRIHIMSGRVPLGAERQSVEREMEETLVENLTYAAGVLSQAGLEGLIEPINTRITDPRYFLNTPHTSLIVTPRLSVRQDLYHWQIMDGNLTQNMSSCFPLIGHVQIAQVPHRNEPDSPGELNFMYLLHLLRELGYRGHVGCEYKPRGEQI</sequence>
<organism evidence="10 11">
    <name type="scientific">Leptobrachium leishanense</name>
    <name type="common">Leishan spiny toad</name>
    <dbReference type="NCBI Taxonomy" id="445787"/>
    <lineage>
        <taxon>Eukaryota</taxon>
        <taxon>Metazoa</taxon>
        <taxon>Chordata</taxon>
        <taxon>Craniata</taxon>
        <taxon>Vertebrata</taxon>
        <taxon>Euteleostomi</taxon>
        <taxon>Amphibia</taxon>
        <taxon>Batrachia</taxon>
        <taxon>Anura</taxon>
        <taxon>Pelobatoidea</taxon>
        <taxon>Megophryidae</taxon>
        <taxon>Leptobrachium</taxon>
    </lineage>
</organism>
<dbReference type="PANTHER" id="PTHR43489:SF6">
    <property type="entry name" value="HYDROXYPYRUVATE ISOMERASE-RELATED"/>
    <property type="match status" value="1"/>
</dbReference>
<dbReference type="GeneTree" id="ENSGT00390000005462"/>
<evidence type="ECO:0000256" key="3">
    <source>
        <dbReference type="ARBA" id="ARBA00005962"/>
    </source>
</evidence>
<reference evidence="10" key="2">
    <citation type="submission" date="2025-09" db="UniProtKB">
        <authorList>
            <consortium name="Ensembl"/>
        </authorList>
    </citation>
    <scope>IDENTIFICATION</scope>
</reference>
<feature type="active site" description="Proton donor/acceptor" evidence="8">
    <location>
        <position position="150"/>
    </location>
</feature>
<evidence type="ECO:0000259" key="9">
    <source>
        <dbReference type="Pfam" id="PF01261"/>
    </source>
</evidence>
<evidence type="ECO:0000256" key="6">
    <source>
        <dbReference type="ARBA" id="ARBA00023235"/>
    </source>
</evidence>
<proteinExistence type="inferred from homology"/>
<feature type="domain" description="Xylose isomerase-like TIM barrel" evidence="9">
    <location>
        <begin position="24"/>
        <end position="249"/>
    </location>
</feature>
<dbReference type="OrthoDB" id="4214675at2759"/>
<dbReference type="InterPro" id="IPR026040">
    <property type="entry name" value="HyI-like"/>
</dbReference>
<dbReference type="FunFam" id="3.20.20.150:FF:000007">
    <property type="entry name" value="Hydroxypyruvate isomerase"/>
    <property type="match status" value="1"/>
</dbReference>
<feature type="active site" description="Proton donor/acceptor" evidence="8">
    <location>
        <position position="244"/>
    </location>
</feature>
<reference evidence="10" key="1">
    <citation type="submission" date="2025-08" db="UniProtKB">
        <authorList>
            <consortium name="Ensembl"/>
        </authorList>
    </citation>
    <scope>IDENTIFICATION</scope>
</reference>
<evidence type="ECO:0000313" key="10">
    <source>
        <dbReference type="Ensembl" id="ENSLLEP00000031300.1"/>
    </source>
</evidence>
<dbReference type="InterPro" id="IPR050417">
    <property type="entry name" value="Sugar_Epim/Isomerase"/>
</dbReference>
<name>A0A8C5Q465_9ANUR</name>
<dbReference type="InterPro" id="IPR013022">
    <property type="entry name" value="Xyl_isomerase-like_TIM-brl"/>
</dbReference>
<comment type="similarity">
    <text evidence="3 7">Belongs to the hyi family.</text>
</comment>
<keyword evidence="6 7" id="KW-0413">Isomerase</keyword>
<dbReference type="EC" id="5.3.1.22" evidence="4 7"/>
<evidence type="ECO:0000256" key="1">
    <source>
        <dbReference type="ARBA" id="ARBA00000476"/>
    </source>
</evidence>
<dbReference type="Pfam" id="PF01261">
    <property type="entry name" value="AP_endonuc_2"/>
    <property type="match status" value="1"/>
</dbReference>
<evidence type="ECO:0000256" key="2">
    <source>
        <dbReference type="ARBA" id="ARBA00002968"/>
    </source>
</evidence>
<gene>
    <name evidence="10" type="primary">HYI</name>
</gene>
<dbReference type="Gene3D" id="3.20.20.150">
    <property type="entry name" value="Divalent-metal-dependent TIM barrel enzymes"/>
    <property type="match status" value="1"/>
</dbReference>
<dbReference type="Ensembl" id="ENSLLET00000032506.1">
    <property type="protein sequence ID" value="ENSLLEP00000031300.1"/>
    <property type="gene ID" value="ENSLLEG00000019809.1"/>
</dbReference>
<evidence type="ECO:0000256" key="7">
    <source>
        <dbReference type="PIRNR" id="PIRNR006241"/>
    </source>
</evidence>
<comment type="catalytic activity">
    <reaction evidence="1 7">
        <text>3-hydroxypyruvate = 2-hydroxy-3-oxopropanoate</text>
        <dbReference type="Rhea" id="RHEA:11952"/>
        <dbReference type="ChEBI" id="CHEBI:17180"/>
        <dbReference type="ChEBI" id="CHEBI:57978"/>
        <dbReference type="EC" id="5.3.1.22"/>
    </reaction>
</comment>
<dbReference type="PANTHER" id="PTHR43489">
    <property type="entry name" value="ISOMERASE"/>
    <property type="match status" value="1"/>
</dbReference>
<evidence type="ECO:0000256" key="4">
    <source>
        <dbReference type="ARBA" id="ARBA00012570"/>
    </source>
</evidence>
<accession>A0A8C5Q465</accession>
<protein>
    <recommendedName>
        <fullName evidence="5 7">Putative hydroxypyruvate isomerase</fullName>
        <ecNumber evidence="4 7">5.3.1.22</ecNumber>
    </recommendedName>
</protein>
<evidence type="ECO:0000313" key="11">
    <source>
        <dbReference type="Proteomes" id="UP000694569"/>
    </source>
</evidence>
<dbReference type="Proteomes" id="UP000694569">
    <property type="component" value="Unplaced"/>
</dbReference>
<dbReference type="GO" id="GO:0008903">
    <property type="term" value="F:hydroxypyruvate isomerase activity"/>
    <property type="evidence" value="ECO:0007669"/>
    <property type="project" value="UniProtKB-EC"/>
</dbReference>
<dbReference type="GO" id="GO:0046487">
    <property type="term" value="P:glyoxylate metabolic process"/>
    <property type="evidence" value="ECO:0007669"/>
    <property type="project" value="TreeGrafter"/>
</dbReference>
<dbReference type="InterPro" id="IPR036237">
    <property type="entry name" value="Xyl_isomerase-like_sf"/>
</dbReference>
<comment type="function">
    <text evidence="2 7">Catalyzes the reversible isomerization between hydroxypyruvate and 2-hydroxy-3-oxopropanoate (also termed tartronate semialdehyde).</text>
</comment>
<evidence type="ECO:0000256" key="5">
    <source>
        <dbReference type="ARBA" id="ARBA00017985"/>
    </source>
</evidence>
<keyword evidence="11" id="KW-1185">Reference proteome</keyword>
<dbReference type="SUPFAM" id="SSF51658">
    <property type="entry name" value="Xylose isomerase-like"/>
    <property type="match status" value="1"/>
</dbReference>
<dbReference type="AlphaFoldDB" id="A0A8C5Q465"/>
<evidence type="ECO:0000256" key="8">
    <source>
        <dbReference type="PIRSR" id="PIRSR006241-50"/>
    </source>
</evidence>
<dbReference type="PIRSF" id="PIRSF006241">
    <property type="entry name" value="HyI"/>
    <property type="match status" value="1"/>
</dbReference>